<dbReference type="EMBL" id="JANCYW010000018">
    <property type="protein sequence ID" value="KAK4538541.1"/>
    <property type="molecule type" value="Genomic_DNA"/>
</dbReference>
<dbReference type="Gene3D" id="3.40.50.1240">
    <property type="entry name" value="Phosphoglycerate mutase-like"/>
    <property type="match status" value="1"/>
</dbReference>
<dbReference type="InterPro" id="IPR029033">
    <property type="entry name" value="His_PPase_superfam"/>
</dbReference>
<evidence type="ECO:0008006" key="3">
    <source>
        <dbReference type="Google" id="ProtNLM"/>
    </source>
</evidence>
<evidence type="ECO:0000313" key="1">
    <source>
        <dbReference type="EMBL" id="KAK4538541.1"/>
    </source>
</evidence>
<dbReference type="AlphaFoldDB" id="A0AAV9J2L7"/>
<dbReference type="CDD" id="cd07067">
    <property type="entry name" value="HP_PGM_like"/>
    <property type="match status" value="1"/>
</dbReference>
<keyword evidence="2" id="KW-1185">Reference proteome</keyword>
<dbReference type="PANTHER" id="PTHR47927">
    <property type="entry name" value="PUTATIVE-RELATED"/>
    <property type="match status" value="1"/>
</dbReference>
<organism evidence="1 2">
    <name type="scientific">Cyanidium caldarium</name>
    <name type="common">Red alga</name>
    <dbReference type="NCBI Taxonomy" id="2771"/>
    <lineage>
        <taxon>Eukaryota</taxon>
        <taxon>Rhodophyta</taxon>
        <taxon>Bangiophyceae</taxon>
        <taxon>Cyanidiales</taxon>
        <taxon>Cyanidiaceae</taxon>
        <taxon>Cyanidium</taxon>
    </lineage>
</organism>
<dbReference type="Pfam" id="PF00300">
    <property type="entry name" value="His_Phos_1"/>
    <property type="match status" value="2"/>
</dbReference>
<comment type="caution">
    <text evidence="1">The sequence shown here is derived from an EMBL/GenBank/DDBJ whole genome shotgun (WGS) entry which is preliminary data.</text>
</comment>
<name>A0AAV9J2L7_CYACA</name>
<reference evidence="1 2" key="1">
    <citation type="submission" date="2022-07" db="EMBL/GenBank/DDBJ databases">
        <title>Genome-wide signatures of adaptation to extreme environments.</title>
        <authorList>
            <person name="Cho C.H."/>
            <person name="Yoon H.S."/>
        </authorList>
    </citation>
    <scope>NUCLEOTIDE SEQUENCE [LARGE SCALE GENOMIC DNA]</scope>
    <source>
        <strain evidence="1 2">DBV 063 E5</strain>
    </source>
</reference>
<dbReference type="PIRSF" id="PIRSF000709">
    <property type="entry name" value="6PFK_2-Ptase"/>
    <property type="match status" value="1"/>
</dbReference>
<dbReference type="InterPro" id="IPR013078">
    <property type="entry name" value="His_Pase_superF_clade-1"/>
</dbReference>
<dbReference type="InterPro" id="IPR001345">
    <property type="entry name" value="PG/BPGM_mutase_AS"/>
</dbReference>
<dbReference type="SMART" id="SM00855">
    <property type="entry name" value="PGAM"/>
    <property type="match status" value="1"/>
</dbReference>
<dbReference type="GO" id="GO:0003824">
    <property type="term" value="F:catalytic activity"/>
    <property type="evidence" value="ECO:0007669"/>
    <property type="project" value="InterPro"/>
</dbReference>
<accession>A0AAV9J2L7</accession>
<dbReference type="Proteomes" id="UP001301350">
    <property type="component" value="Unassembled WGS sequence"/>
</dbReference>
<gene>
    <name evidence="1" type="ORF">CDCA_CDCA18G4566</name>
</gene>
<evidence type="ECO:0000313" key="2">
    <source>
        <dbReference type="Proteomes" id="UP001301350"/>
    </source>
</evidence>
<proteinExistence type="predicted"/>
<dbReference type="PROSITE" id="PS00175">
    <property type="entry name" value="PG_MUTASE"/>
    <property type="match status" value="1"/>
</dbReference>
<protein>
    <recommendedName>
        <fullName evidence="3">Phosphoglycerate mutase</fullName>
    </recommendedName>
</protein>
<dbReference type="PANTHER" id="PTHR47927:SF2">
    <property type="entry name" value="PHOSPHOGLYCERATE MUTASE FAMILY PROTEIN"/>
    <property type="match status" value="1"/>
</dbReference>
<sequence length="269" mass="29293">MHPRLRLLLIRHGESEANLREPQYIAGRSAESALTTRGEQQARRLGQRLAHMVKAATESKPIADDTSQHRPPHLHPTVFASPLKRAQQTAAIVISALPQSPSVHTVDALAEIFQGEWEDAPREQVLTPETLQALAKNPFEFHAPGGESPRDVERRASGALHTLVQQVLAHGAAPDAAPTTEASDVLVLVFTHGFVIKCLLRNILDAAPAMTARIRVDNAAVVELWLQPHHAIATDAGVLAESAHRLGDWYLVRVNDALATYDSAALNAW</sequence>
<dbReference type="SUPFAM" id="SSF53254">
    <property type="entry name" value="Phosphoglycerate mutase-like"/>
    <property type="match status" value="1"/>
</dbReference>